<evidence type="ECO:0000256" key="3">
    <source>
        <dbReference type="ARBA" id="ARBA00022898"/>
    </source>
</evidence>
<dbReference type="EMBL" id="CP013244">
    <property type="protein sequence ID" value="ANP47462.1"/>
    <property type="molecule type" value="Genomic_DNA"/>
</dbReference>
<dbReference type="Gene3D" id="3.40.640.10">
    <property type="entry name" value="Type I PLP-dependent aspartate aminotransferase-like (Major domain)"/>
    <property type="match status" value="1"/>
</dbReference>
<dbReference type="InterPro" id="IPR015421">
    <property type="entry name" value="PyrdxlP-dep_Trfase_major"/>
</dbReference>
<dbReference type="InterPro" id="IPR010111">
    <property type="entry name" value="Kynureninase"/>
</dbReference>
<evidence type="ECO:0000313" key="5">
    <source>
        <dbReference type="Proteomes" id="UP000092498"/>
    </source>
</evidence>
<dbReference type="InterPro" id="IPR015422">
    <property type="entry name" value="PyrdxlP-dep_Trfase_small"/>
</dbReference>
<reference evidence="4 5" key="1">
    <citation type="submission" date="2015-11" db="EMBL/GenBank/DDBJ databases">
        <title>Whole-Genome Sequence of Candidatus Oderbacter manganicum from the National Park Lower Oder Valley, Germany.</title>
        <authorList>
            <person name="Braun B."/>
            <person name="Liere K."/>
            <person name="Szewzyk U."/>
        </authorList>
    </citation>
    <scope>NUCLEOTIDE SEQUENCE [LARGE SCALE GENOMIC DNA]</scope>
    <source>
        <strain evidence="4 5">OTSz_A_272</strain>
    </source>
</reference>
<protein>
    <submittedName>
        <fullName evidence="4">Class V aminotransferase</fullName>
    </submittedName>
</protein>
<dbReference type="STRING" id="1759059.ATE48_16875"/>
<organism evidence="4 5">
    <name type="scientific">Candidatus Viadribacter manganicus</name>
    <dbReference type="NCBI Taxonomy" id="1759059"/>
    <lineage>
        <taxon>Bacteria</taxon>
        <taxon>Pseudomonadati</taxon>
        <taxon>Pseudomonadota</taxon>
        <taxon>Alphaproteobacteria</taxon>
        <taxon>Hyphomonadales</taxon>
        <taxon>Hyphomonadaceae</taxon>
        <taxon>Candidatus Viadribacter</taxon>
    </lineage>
</organism>
<dbReference type="AlphaFoldDB" id="A0A1B1ALL3"/>
<dbReference type="Pfam" id="PF22580">
    <property type="entry name" value="KYNU_C"/>
    <property type="match status" value="1"/>
</dbReference>
<dbReference type="GO" id="GO:0006569">
    <property type="term" value="P:L-tryptophan catabolic process"/>
    <property type="evidence" value="ECO:0007669"/>
    <property type="project" value="InterPro"/>
</dbReference>
<dbReference type="InterPro" id="IPR015424">
    <property type="entry name" value="PyrdxlP-dep_Trfase"/>
</dbReference>
<gene>
    <name evidence="4" type="ORF">ATE48_16875</name>
</gene>
<dbReference type="KEGG" id="cbot:ATE48_16875"/>
<dbReference type="SUPFAM" id="SSF53383">
    <property type="entry name" value="PLP-dependent transferases"/>
    <property type="match status" value="1"/>
</dbReference>
<dbReference type="InParanoid" id="A0A1B1ALL3"/>
<keyword evidence="4" id="KW-0032">Aminotransferase</keyword>
<dbReference type="Gene3D" id="3.90.1150.10">
    <property type="entry name" value="Aspartate Aminotransferase, domain 1"/>
    <property type="match status" value="1"/>
</dbReference>
<keyword evidence="2" id="KW-0378">Hydrolase</keyword>
<evidence type="ECO:0000256" key="2">
    <source>
        <dbReference type="ARBA" id="ARBA00022801"/>
    </source>
</evidence>
<evidence type="ECO:0000256" key="1">
    <source>
        <dbReference type="ARBA" id="ARBA00022642"/>
    </source>
</evidence>
<evidence type="ECO:0000313" key="4">
    <source>
        <dbReference type="EMBL" id="ANP47462.1"/>
    </source>
</evidence>
<dbReference type="Proteomes" id="UP000092498">
    <property type="component" value="Chromosome"/>
</dbReference>
<sequence length="397" mass="44384">MVASDETMKSYKHLFSRALASSPGRIHFAAHSHHLWPDASCEGHMAAWDDGVALADRKWEKVFGEVIPEAQQHVADELKLPDRRTIAFSANTHEYLGRIFTSKWDHKTIDILTTDGEFHSFRRQSARWEERDFVKRRIVPCEPFNTFTQRFLAAMREQPADVAFLSHVMFRSGLRFDGVEELASYASPDGPWVVLDTYHSFMAMPCDFSRVADRVFLMGGGYKYAMAGENAAYLHAPHGYAPRPTQTGWFADFGAMEGKQGEVGYNTDGSRFLGATYDPTGLYRFNAIRRMLAKEGLNTATISAHCGALRARMVEAIEAGIAGKTLRGAQLLKPNASGSQSRFISLRHPRAVEWKSQLMAQNIITDARDDILRIGLAIYHDEADVDAFCAGVARVLG</sequence>
<keyword evidence="5" id="KW-1185">Reference proteome</keyword>
<dbReference type="GO" id="GO:0005737">
    <property type="term" value="C:cytoplasm"/>
    <property type="evidence" value="ECO:0007669"/>
    <property type="project" value="InterPro"/>
</dbReference>
<proteinExistence type="predicted"/>
<keyword evidence="4" id="KW-0808">Transferase</keyword>
<accession>A0A1B1ALL3</accession>
<keyword evidence="1" id="KW-0662">Pyridine nucleotide biosynthesis</keyword>
<dbReference type="GO" id="GO:0030429">
    <property type="term" value="F:kynureninase activity"/>
    <property type="evidence" value="ECO:0007669"/>
    <property type="project" value="InterPro"/>
</dbReference>
<keyword evidence="3" id="KW-0663">Pyridoxal phosphate</keyword>
<dbReference type="GO" id="GO:0030170">
    <property type="term" value="F:pyridoxal phosphate binding"/>
    <property type="evidence" value="ECO:0007669"/>
    <property type="project" value="InterPro"/>
</dbReference>
<dbReference type="GO" id="GO:0009435">
    <property type="term" value="P:NAD+ biosynthetic process"/>
    <property type="evidence" value="ECO:0007669"/>
    <property type="project" value="InterPro"/>
</dbReference>
<name>A0A1B1ALL3_9PROT</name>
<dbReference type="GO" id="GO:0008483">
    <property type="term" value="F:transaminase activity"/>
    <property type="evidence" value="ECO:0007669"/>
    <property type="project" value="UniProtKB-KW"/>
</dbReference>